<sequence length="940" mass="112619">MKKMVIALLLGTSLTTFANDIDDMDYIYKLYQNKMNKEAILELNKFVNRYSNSKLYDSALNLLGYNYYIVGDYKKSEEIFLQLLNTNYKEEAYYYLMNIYIKWDNKELATFYYEKIHNDSKLKSKSMFLMGNFMYSLGSLKEAETYYSRAIKYSDKYYNNSLLNLGLTYFGEKEYIKTAAVLEEYISEVRIKDDNLAKAYFFLGLANEKLKDYESAIKYYKNIELEFRNSEYYVQSIYSLEKLSYALDKDTEILIYAKKLENTKLEKDGLILLSEMYYNSKKYKESAKYYNKIFQKYKDIGAGYKLILSYLKLKDYDNALININILKNTKYNNEYYYYSIYIYYNKKEYKEILNLEKEIKKEEYKINKDYKKDIFNMIAEAAYNLKNYEMAKQYYAKLNTPNAIYRLITIAYIQEDVEEMETLFEDYKKNYDKDITKKLDIYSLMGNLYAEQSENKKAEILYKEFLKKEKNEIIINNLITVLFDERKYEQALIYIKDIKNENKKSWLNAVTFMALHNYKPAAIELKKLILKDNKYTKRAYLKLIEVLFNENKFEESIKYCDMYTKKYNDNEVYIIKKKGSSYFKLKDYSKAIEIYEKLKGYKDEKPFAFFMLAEIYYNSENYQLAEKNYEYIVLNYPNSKYSKESLYWLTSLMYSDKRYKEALSYGKLFIKKYSKDKAYLEDVLFYIGNIYIENGDVSGAEAEFSKLLNVTNKEEVKINLIDILVRSYYKNGEYEKALKWLEKLKDSSFKSIWLGVIYEKQGNKEKALKEYQKVTKDVKNADKGFFYMGSFYLNNKQYNVARVYFNKVLDYRISEYKDKSIFKIGISFEEEGNYKAAITAFLRIKLVYSNSSLQDIATLKTAENYEKSGNLDRALKFYQEFYDNYKNSKYINVVVERLLINSLKNKDLKKAKKYYDELIKNMPQKKNEYKKFFETGGANK</sequence>
<dbReference type="AlphaFoldDB" id="A0AAU9DBX7"/>
<dbReference type="SUPFAM" id="SSF81901">
    <property type="entry name" value="HCP-like"/>
    <property type="match status" value="2"/>
</dbReference>
<dbReference type="SUPFAM" id="SSF48452">
    <property type="entry name" value="TPR-like"/>
    <property type="match status" value="4"/>
</dbReference>
<feature type="chain" id="PRO_5043684060" description="Ancillary SecYEG translocon subunit/Cell division coordinator CpoB TPR domain-containing protein" evidence="2">
    <location>
        <begin position="19"/>
        <end position="940"/>
    </location>
</feature>
<evidence type="ECO:0000313" key="4">
    <source>
        <dbReference type="EMBL" id="BDU50976.1"/>
    </source>
</evidence>
<dbReference type="Pfam" id="PF09976">
    <property type="entry name" value="TPR_21"/>
    <property type="match status" value="1"/>
</dbReference>
<reference evidence="4 5" key="1">
    <citation type="submission" date="2022-11" db="EMBL/GenBank/DDBJ databases">
        <title>Haliovirga abyssi gen. nov., sp. nov., a mesophilic fermentative bacterium isolated from the Iheya North hydrothermal field and the proposal of Haliovirgaceae fam. nov.</title>
        <authorList>
            <person name="Miyazaki U."/>
            <person name="Tame A."/>
            <person name="Miyazaki J."/>
            <person name="Takai K."/>
            <person name="Sawayama S."/>
            <person name="Kitajima M."/>
            <person name="Okamoto A."/>
            <person name="Nakagawa S."/>
        </authorList>
    </citation>
    <scope>NUCLEOTIDE SEQUENCE [LARGE SCALE GENOMIC DNA]</scope>
    <source>
        <strain evidence="4 5">IC12</strain>
    </source>
</reference>
<keyword evidence="2" id="KW-0732">Signal</keyword>
<dbReference type="InterPro" id="IPR019734">
    <property type="entry name" value="TPR_rpt"/>
</dbReference>
<dbReference type="RefSeq" id="WP_307903823.1">
    <property type="nucleotide sequence ID" value="NZ_AP027059.1"/>
</dbReference>
<evidence type="ECO:0000313" key="5">
    <source>
        <dbReference type="Proteomes" id="UP001321582"/>
    </source>
</evidence>
<dbReference type="InterPro" id="IPR011990">
    <property type="entry name" value="TPR-like_helical_dom_sf"/>
</dbReference>
<accession>A0AAU9DBX7</accession>
<dbReference type="Pfam" id="PF13181">
    <property type="entry name" value="TPR_8"/>
    <property type="match status" value="3"/>
</dbReference>
<dbReference type="KEGG" id="haby:HLVA_15450"/>
<feature type="repeat" description="TPR" evidence="1">
    <location>
        <begin position="681"/>
        <end position="714"/>
    </location>
</feature>
<dbReference type="EMBL" id="AP027059">
    <property type="protein sequence ID" value="BDU50976.1"/>
    <property type="molecule type" value="Genomic_DNA"/>
</dbReference>
<proteinExistence type="predicted"/>
<feature type="signal peptide" evidence="2">
    <location>
        <begin position="1"/>
        <end position="18"/>
    </location>
</feature>
<name>A0AAU9DBX7_9FUSO</name>
<dbReference type="PANTHER" id="PTHR12558:SF47">
    <property type="entry name" value="LIPOPOLYSACCHARIDE ASSEMBLY PROTEIN B"/>
    <property type="match status" value="1"/>
</dbReference>
<feature type="domain" description="Ancillary SecYEG translocon subunit/Cell division coordinator CpoB TPR" evidence="3">
    <location>
        <begin position="675"/>
        <end position="781"/>
    </location>
</feature>
<dbReference type="PANTHER" id="PTHR12558">
    <property type="entry name" value="CELL DIVISION CYCLE 16,23,27"/>
    <property type="match status" value="1"/>
</dbReference>
<protein>
    <recommendedName>
        <fullName evidence="3">Ancillary SecYEG translocon subunit/Cell division coordinator CpoB TPR domain-containing protein</fullName>
    </recommendedName>
</protein>
<dbReference type="Pfam" id="PF13174">
    <property type="entry name" value="TPR_6"/>
    <property type="match status" value="3"/>
</dbReference>
<keyword evidence="1" id="KW-0802">TPR repeat</keyword>
<feature type="repeat" description="TPR" evidence="1">
    <location>
        <begin position="124"/>
        <end position="157"/>
    </location>
</feature>
<evidence type="ECO:0000256" key="1">
    <source>
        <dbReference type="PROSITE-ProRule" id="PRU00339"/>
    </source>
</evidence>
<gene>
    <name evidence="4" type="ORF">HLVA_15450</name>
</gene>
<dbReference type="SMART" id="SM00028">
    <property type="entry name" value="TPR"/>
    <property type="match status" value="11"/>
</dbReference>
<dbReference type="Proteomes" id="UP001321582">
    <property type="component" value="Chromosome"/>
</dbReference>
<organism evidence="4 5">
    <name type="scientific">Haliovirga abyssi</name>
    <dbReference type="NCBI Taxonomy" id="2996794"/>
    <lineage>
        <taxon>Bacteria</taxon>
        <taxon>Fusobacteriati</taxon>
        <taxon>Fusobacteriota</taxon>
        <taxon>Fusobacteriia</taxon>
        <taxon>Fusobacteriales</taxon>
        <taxon>Haliovirgaceae</taxon>
        <taxon>Haliovirga</taxon>
    </lineage>
</organism>
<dbReference type="InterPro" id="IPR018704">
    <property type="entry name" value="SecYEG/CpoB_TPR"/>
</dbReference>
<evidence type="ECO:0000256" key="2">
    <source>
        <dbReference type="SAM" id="SignalP"/>
    </source>
</evidence>
<dbReference type="Gene3D" id="1.25.40.10">
    <property type="entry name" value="Tetratricopeptide repeat domain"/>
    <property type="match status" value="7"/>
</dbReference>
<dbReference type="PROSITE" id="PS50005">
    <property type="entry name" value="TPR"/>
    <property type="match status" value="2"/>
</dbReference>
<keyword evidence="5" id="KW-1185">Reference proteome</keyword>
<evidence type="ECO:0000259" key="3">
    <source>
        <dbReference type="Pfam" id="PF09976"/>
    </source>
</evidence>